<name>A0ACA9PDK8_9GLOM</name>
<reference evidence="1" key="1">
    <citation type="submission" date="2021-06" db="EMBL/GenBank/DDBJ databases">
        <authorList>
            <person name="Kallberg Y."/>
            <person name="Tangrot J."/>
            <person name="Rosling A."/>
        </authorList>
    </citation>
    <scope>NUCLEOTIDE SEQUENCE</scope>
    <source>
        <strain evidence="1">IL203A</strain>
    </source>
</reference>
<dbReference type="EMBL" id="CAJVPU010025692">
    <property type="protein sequence ID" value="CAG8697079.1"/>
    <property type="molecule type" value="Genomic_DNA"/>
</dbReference>
<dbReference type="Proteomes" id="UP000789702">
    <property type="component" value="Unassembled WGS sequence"/>
</dbReference>
<proteinExistence type="predicted"/>
<comment type="caution">
    <text evidence="1">The sequence shown here is derived from an EMBL/GenBank/DDBJ whole genome shotgun (WGS) entry which is preliminary data.</text>
</comment>
<accession>A0ACA9PDK8</accession>
<organism evidence="1 2">
    <name type="scientific">Dentiscutata heterogama</name>
    <dbReference type="NCBI Taxonomy" id="1316150"/>
    <lineage>
        <taxon>Eukaryota</taxon>
        <taxon>Fungi</taxon>
        <taxon>Fungi incertae sedis</taxon>
        <taxon>Mucoromycota</taxon>
        <taxon>Glomeromycotina</taxon>
        <taxon>Glomeromycetes</taxon>
        <taxon>Diversisporales</taxon>
        <taxon>Gigasporaceae</taxon>
        <taxon>Dentiscutata</taxon>
    </lineage>
</organism>
<protein>
    <submittedName>
        <fullName evidence="1">10029_t:CDS:1</fullName>
    </submittedName>
</protein>
<feature type="non-terminal residue" evidence="1">
    <location>
        <position position="1"/>
    </location>
</feature>
<evidence type="ECO:0000313" key="1">
    <source>
        <dbReference type="EMBL" id="CAG8697079.1"/>
    </source>
</evidence>
<gene>
    <name evidence="1" type="ORF">DHETER_LOCUS11563</name>
</gene>
<evidence type="ECO:0000313" key="2">
    <source>
        <dbReference type="Proteomes" id="UP000789702"/>
    </source>
</evidence>
<keyword evidence="2" id="KW-1185">Reference proteome</keyword>
<sequence>DIGYLTRPLWDKKPKPWNVIKHYYASGIPSKELCKLHNWTPRDVYPKVFDAIIFSIELDLLEIRLKELWDVVDNFIILESNRTFTGKKKELYFAKNRNKFSWAKSKIIYKYYNDLNDLEIGESPFENEGKLRDYMNIIINEIGVKPGDIIINSDVDEIPYNHTIDLLRTCEGFPNELHLEMRGYIYSFEFFTGFDNWRANIKIHGSERSYYHHGRYSDDILSDAGWHCTFCFRNISDFKFKMTSYSHNDRVTSQDLLDDDAIQDKICQGKDIYAMFPEAYTFKELFSKLGDVSKSNSMVGLPKYLLENKDKFPFLLPGGCIRESGNKH</sequence>